<dbReference type="EMBL" id="PGCJ01001087">
    <property type="protein sequence ID" value="PLW09809.1"/>
    <property type="molecule type" value="Genomic_DNA"/>
</dbReference>
<evidence type="ECO:0000313" key="3">
    <source>
        <dbReference type="Proteomes" id="UP000235388"/>
    </source>
</evidence>
<protein>
    <recommendedName>
        <fullName evidence="4">hAT-like transposase RNase-H fold domain-containing protein</fullName>
    </recommendedName>
</protein>
<dbReference type="PANTHER" id="PTHR47501">
    <property type="entry name" value="TRANSPOSASE-RELATED"/>
    <property type="match status" value="1"/>
</dbReference>
<dbReference type="InterPro" id="IPR012337">
    <property type="entry name" value="RNaseH-like_sf"/>
</dbReference>
<evidence type="ECO:0000256" key="1">
    <source>
        <dbReference type="SAM" id="MobiDB-lite"/>
    </source>
</evidence>
<accession>A0A2N5S9A5</accession>
<dbReference type="OrthoDB" id="2506001at2759"/>
<dbReference type="STRING" id="200324.A0A2N5S9A5"/>
<feature type="region of interest" description="Disordered" evidence="1">
    <location>
        <begin position="256"/>
        <end position="279"/>
    </location>
</feature>
<organism evidence="2 3">
    <name type="scientific">Puccinia coronata f. sp. avenae</name>
    <dbReference type="NCBI Taxonomy" id="200324"/>
    <lineage>
        <taxon>Eukaryota</taxon>
        <taxon>Fungi</taxon>
        <taxon>Dikarya</taxon>
        <taxon>Basidiomycota</taxon>
        <taxon>Pucciniomycotina</taxon>
        <taxon>Pucciniomycetes</taxon>
        <taxon>Pucciniales</taxon>
        <taxon>Pucciniaceae</taxon>
        <taxon>Puccinia</taxon>
    </lineage>
</organism>
<dbReference type="SUPFAM" id="SSF53098">
    <property type="entry name" value="Ribonuclease H-like"/>
    <property type="match status" value="1"/>
</dbReference>
<feature type="region of interest" description="Disordered" evidence="1">
    <location>
        <begin position="209"/>
        <end position="228"/>
    </location>
</feature>
<evidence type="ECO:0008006" key="4">
    <source>
        <dbReference type="Google" id="ProtNLM"/>
    </source>
</evidence>
<evidence type="ECO:0000313" key="2">
    <source>
        <dbReference type="EMBL" id="PLW09809.1"/>
    </source>
</evidence>
<dbReference type="AlphaFoldDB" id="A0A2N5S9A5"/>
<keyword evidence="3" id="KW-1185">Reference proteome</keyword>
<proteinExistence type="predicted"/>
<sequence>MAASKSDEKQTGLTVFLKPTSVNRVLNQLLMMWQICQALPWSQIEDPFLRAAFQFSNPKAVLYGRRWSADEAKKLYSVLKSHVFDELNNLTTQFTLIHNVWTTKGNRFAFIGAAVAYVNEDWQYVTTDLGSNNNTMASHMYNLLNGGDGSTETGDFAWDPTTMHIRCICHKLALIVNAGLAALSLKTLPPGKAKEVVLGFFPVLGRLTEEEEPEEPASAAPHPTNRVEVAEERNNGTVALDVESIADYGNADDEALVTGEDSGAQPGENDPADNDLVPNSLGGANRKYAKSTKLKDLTNKLDTVIKNITRSAAHRANFNRVAQQLNVKVSPLIAGYGIRWNIKYQSYQKAIKVQAVIDQILKEDQLWKGVGVFDGIFFFPKDWQEIESLNSKLKIFVELTSEMEGNSATGTHVIPKYLQLSEALKRKILQAQETDSLYPMYHAMLTQVKNYLDEAMA</sequence>
<reference evidence="2 3" key="1">
    <citation type="submission" date="2017-11" db="EMBL/GenBank/DDBJ databases">
        <title>De novo assembly and phasing of dikaryotic genomes from two isolates of Puccinia coronata f. sp. avenae, the causal agent of oat crown rust.</title>
        <authorList>
            <person name="Miller M.E."/>
            <person name="Zhang Y."/>
            <person name="Omidvar V."/>
            <person name="Sperschneider J."/>
            <person name="Schwessinger B."/>
            <person name="Raley C."/>
            <person name="Palmer J.M."/>
            <person name="Garnica D."/>
            <person name="Upadhyaya N."/>
            <person name="Rathjen J."/>
            <person name="Taylor J.M."/>
            <person name="Park R.F."/>
            <person name="Dodds P.N."/>
            <person name="Hirsch C.D."/>
            <person name="Kianian S.F."/>
            <person name="Figueroa M."/>
        </authorList>
    </citation>
    <scope>NUCLEOTIDE SEQUENCE [LARGE SCALE GENOMIC DNA]</scope>
    <source>
        <strain evidence="2">12NC29</strain>
    </source>
</reference>
<gene>
    <name evidence="2" type="ORF">PCANC_24460</name>
</gene>
<dbReference type="PANTHER" id="PTHR47501:SF5">
    <property type="entry name" value="HAT C-TERMINAL DIMERISATION DOMAIN-CONTAINING PROTEIN"/>
    <property type="match status" value="1"/>
</dbReference>
<name>A0A2N5S9A5_9BASI</name>
<comment type="caution">
    <text evidence="2">The sequence shown here is derived from an EMBL/GenBank/DDBJ whole genome shotgun (WGS) entry which is preliminary data.</text>
</comment>
<dbReference type="Proteomes" id="UP000235388">
    <property type="component" value="Unassembled WGS sequence"/>
</dbReference>